<sequence>MGNPENKEMPLAGEIPPQQGTATNDVFGDPVHMQPQQQPPPYSDNIQQNYPSDATMSAQPGNHEKSPAAPNPADQNRAIYGNLPQAMDTCPFCKQPTTLVEKYERCKVRKYFCEKCDNCISDYPANVRSL</sequence>
<gene>
    <name evidence="1" type="ORF">EV182_001708</name>
</gene>
<dbReference type="Proteomes" id="UP001145114">
    <property type="component" value="Unassembled WGS sequence"/>
</dbReference>
<evidence type="ECO:0000313" key="1">
    <source>
        <dbReference type="EMBL" id="KAJ1679601.1"/>
    </source>
</evidence>
<dbReference type="EMBL" id="JAMZIH010000280">
    <property type="protein sequence ID" value="KAJ1679601.1"/>
    <property type="molecule type" value="Genomic_DNA"/>
</dbReference>
<organism evidence="1 2">
    <name type="scientific">Spiromyces aspiralis</name>
    <dbReference type="NCBI Taxonomy" id="68401"/>
    <lineage>
        <taxon>Eukaryota</taxon>
        <taxon>Fungi</taxon>
        <taxon>Fungi incertae sedis</taxon>
        <taxon>Zoopagomycota</taxon>
        <taxon>Kickxellomycotina</taxon>
        <taxon>Kickxellomycetes</taxon>
        <taxon>Kickxellales</taxon>
        <taxon>Kickxellaceae</taxon>
        <taxon>Spiromyces</taxon>
    </lineage>
</organism>
<name>A0ACC1HW96_9FUNG</name>
<comment type="caution">
    <text evidence="1">The sequence shown here is derived from an EMBL/GenBank/DDBJ whole genome shotgun (WGS) entry which is preliminary data.</text>
</comment>
<accession>A0ACC1HW96</accession>
<evidence type="ECO:0000313" key="2">
    <source>
        <dbReference type="Proteomes" id="UP001145114"/>
    </source>
</evidence>
<keyword evidence="2" id="KW-1185">Reference proteome</keyword>
<reference evidence="1" key="1">
    <citation type="submission" date="2022-06" db="EMBL/GenBank/DDBJ databases">
        <title>Phylogenomic reconstructions and comparative analyses of Kickxellomycotina fungi.</title>
        <authorList>
            <person name="Reynolds N.K."/>
            <person name="Stajich J.E."/>
            <person name="Barry K."/>
            <person name="Grigoriev I.V."/>
            <person name="Crous P."/>
            <person name="Smith M.E."/>
        </authorList>
    </citation>
    <scope>NUCLEOTIDE SEQUENCE</scope>
    <source>
        <strain evidence="1">RSA 2271</strain>
    </source>
</reference>
<protein>
    <submittedName>
        <fullName evidence="1">Uncharacterized protein</fullName>
    </submittedName>
</protein>
<proteinExistence type="predicted"/>